<feature type="domain" description="Aminotransferase class V" evidence="2">
    <location>
        <begin position="79"/>
        <end position="261"/>
    </location>
</feature>
<evidence type="ECO:0000259" key="2">
    <source>
        <dbReference type="Pfam" id="PF00266"/>
    </source>
</evidence>
<evidence type="ECO:0000313" key="3">
    <source>
        <dbReference type="EMBL" id="OJJ81498.1"/>
    </source>
</evidence>
<dbReference type="RefSeq" id="XP_022398196.1">
    <property type="nucleotide sequence ID" value="XM_022541104.1"/>
</dbReference>
<dbReference type="EMBL" id="KV878905">
    <property type="protein sequence ID" value="OJJ81498.1"/>
    <property type="molecule type" value="Genomic_DNA"/>
</dbReference>
<keyword evidence="1" id="KW-0663">Pyridoxal phosphate</keyword>
<keyword evidence="4" id="KW-1185">Reference proteome</keyword>
<sequence>MSSPTPFGAPMLKHFSFFPNFKNLNHGMPSHLPRSYISLTNNIQTGSFGTHPLSVQYALHNLQSEAESRPDPFIRRTTPQALDLSRQEIASLLHVPKNEVVLVKNATTGVHTVLHNLGFKKGDVVLYFDTVYGAVERMLFSTVEMTGVALKKVEYRLPLHPEELVAKFMDAVRAAREEGLNVRATVFETIVSMPGVRFPFERLVEVCRAEGILSLIDGAHGIGHIPLDLGSLQPDFFTSNCHKWLYTPRGCAVLYVPLRHQHLIRTTLPTSWGYIPAPDSASTIGASTMQTAGGGKSAFESLFEFVATTDDTPYLCIPAAMKFRRETCGGDERIFAYLEELSNEAADIVAGELGTEVMQEPGIQHWRESLLRKCAMTTIRLPIPTQDGTDLSPDAGKKRVCMPLAADEVQGVCRWMQDTLVDEYDTFLPVFPHGGWLWTRLSAQVYLEKSDFEWVAPILGELCEQVGKKYQPEAKL</sequence>
<dbReference type="OrthoDB" id="5978656at2759"/>
<dbReference type="Proteomes" id="UP000184300">
    <property type="component" value="Unassembled WGS sequence"/>
</dbReference>
<dbReference type="SUPFAM" id="SSF53383">
    <property type="entry name" value="PLP-dependent transferases"/>
    <property type="match status" value="1"/>
</dbReference>
<protein>
    <recommendedName>
        <fullName evidence="2">Aminotransferase class V domain-containing protein</fullName>
    </recommendedName>
</protein>
<evidence type="ECO:0000256" key="1">
    <source>
        <dbReference type="ARBA" id="ARBA00022898"/>
    </source>
</evidence>
<dbReference type="Gene3D" id="3.40.640.10">
    <property type="entry name" value="Type I PLP-dependent aspartate aminotransferase-like (Major domain)"/>
    <property type="match status" value="1"/>
</dbReference>
<evidence type="ECO:0000313" key="4">
    <source>
        <dbReference type="Proteomes" id="UP000184300"/>
    </source>
</evidence>
<organism evidence="3 4">
    <name type="scientific">Aspergillus glaucus CBS 516.65</name>
    <dbReference type="NCBI Taxonomy" id="1160497"/>
    <lineage>
        <taxon>Eukaryota</taxon>
        <taxon>Fungi</taxon>
        <taxon>Dikarya</taxon>
        <taxon>Ascomycota</taxon>
        <taxon>Pezizomycotina</taxon>
        <taxon>Eurotiomycetes</taxon>
        <taxon>Eurotiomycetidae</taxon>
        <taxon>Eurotiales</taxon>
        <taxon>Aspergillaceae</taxon>
        <taxon>Aspergillus</taxon>
        <taxon>Aspergillus subgen. Aspergillus</taxon>
    </lineage>
</organism>
<dbReference type="PANTHER" id="PTHR43092:SF2">
    <property type="entry name" value="HERCYNYLCYSTEINE SULFOXIDE LYASE"/>
    <property type="match status" value="1"/>
</dbReference>
<accession>A0A1L9VC40</accession>
<dbReference type="GeneID" id="34457365"/>
<dbReference type="STRING" id="1160497.A0A1L9VC40"/>
<dbReference type="PANTHER" id="PTHR43092">
    <property type="entry name" value="L-CYSTEINE DESULFHYDRASE"/>
    <property type="match status" value="1"/>
</dbReference>
<dbReference type="VEuPathDB" id="FungiDB:ASPGLDRAFT_132167"/>
<dbReference type="InterPro" id="IPR015424">
    <property type="entry name" value="PyrdxlP-dep_Trfase"/>
</dbReference>
<proteinExistence type="predicted"/>
<name>A0A1L9VC40_ASPGL</name>
<reference evidence="4" key="1">
    <citation type="journal article" date="2017" name="Genome Biol.">
        <title>Comparative genomics reveals high biological diversity and specific adaptations in the industrially and medically important fungal genus Aspergillus.</title>
        <authorList>
            <person name="de Vries R.P."/>
            <person name="Riley R."/>
            <person name="Wiebenga A."/>
            <person name="Aguilar-Osorio G."/>
            <person name="Amillis S."/>
            <person name="Uchima C.A."/>
            <person name="Anderluh G."/>
            <person name="Asadollahi M."/>
            <person name="Askin M."/>
            <person name="Barry K."/>
            <person name="Battaglia E."/>
            <person name="Bayram O."/>
            <person name="Benocci T."/>
            <person name="Braus-Stromeyer S.A."/>
            <person name="Caldana C."/>
            <person name="Canovas D."/>
            <person name="Cerqueira G.C."/>
            <person name="Chen F."/>
            <person name="Chen W."/>
            <person name="Choi C."/>
            <person name="Clum A."/>
            <person name="Dos Santos R.A."/>
            <person name="Damasio A.R."/>
            <person name="Diallinas G."/>
            <person name="Emri T."/>
            <person name="Fekete E."/>
            <person name="Flipphi M."/>
            <person name="Freyberg S."/>
            <person name="Gallo A."/>
            <person name="Gournas C."/>
            <person name="Habgood R."/>
            <person name="Hainaut M."/>
            <person name="Harispe M.L."/>
            <person name="Henrissat B."/>
            <person name="Hilden K.S."/>
            <person name="Hope R."/>
            <person name="Hossain A."/>
            <person name="Karabika E."/>
            <person name="Karaffa L."/>
            <person name="Karanyi Z."/>
            <person name="Krasevec N."/>
            <person name="Kuo A."/>
            <person name="Kusch H."/>
            <person name="LaButti K."/>
            <person name="Lagendijk E.L."/>
            <person name="Lapidus A."/>
            <person name="Levasseur A."/>
            <person name="Lindquist E."/>
            <person name="Lipzen A."/>
            <person name="Logrieco A.F."/>
            <person name="MacCabe A."/>
            <person name="Maekelae M.R."/>
            <person name="Malavazi I."/>
            <person name="Melin P."/>
            <person name="Meyer V."/>
            <person name="Mielnichuk N."/>
            <person name="Miskei M."/>
            <person name="Molnar A.P."/>
            <person name="Mule G."/>
            <person name="Ngan C.Y."/>
            <person name="Orejas M."/>
            <person name="Orosz E."/>
            <person name="Ouedraogo J.P."/>
            <person name="Overkamp K.M."/>
            <person name="Park H.-S."/>
            <person name="Perrone G."/>
            <person name="Piumi F."/>
            <person name="Punt P.J."/>
            <person name="Ram A.F."/>
            <person name="Ramon A."/>
            <person name="Rauscher S."/>
            <person name="Record E."/>
            <person name="Riano-Pachon D.M."/>
            <person name="Robert V."/>
            <person name="Roehrig J."/>
            <person name="Ruller R."/>
            <person name="Salamov A."/>
            <person name="Salih N.S."/>
            <person name="Samson R.A."/>
            <person name="Sandor E."/>
            <person name="Sanguinetti M."/>
            <person name="Schuetze T."/>
            <person name="Sepcic K."/>
            <person name="Shelest E."/>
            <person name="Sherlock G."/>
            <person name="Sophianopoulou V."/>
            <person name="Squina F.M."/>
            <person name="Sun H."/>
            <person name="Susca A."/>
            <person name="Todd R.B."/>
            <person name="Tsang A."/>
            <person name="Unkles S.E."/>
            <person name="van de Wiele N."/>
            <person name="van Rossen-Uffink D."/>
            <person name="Oliveira J.V."/>
            <person name="Vesth T.C."/>
            <person name="Visser J."/>
            <person name="Yu J.-H."/>
            <person name="Zhou M."/>
            <person name="Andersen M.R."/>
            <person name="Archer D.B."/>
            <person name="Baker S.E."/>
            <person name="Benoit I."/>
            <person name="Brakhage A.A."/>
            <person name="Braus G.H."/>
            <person name="Fischer R."/>
            <person name="Frisvad J.C."/>
            <person name="Goldman G.H."/>
            <person name="Houbraken J."/>
            <person name="Oakley B."/>
            <person name="Pocsi I."/>
            <person name="Scazzocchio C."/>
            <person name="Seiboth B."/>
            <person name="vanKuyk P.A."/>
            <person name="Wortman J."/>
            <person name="Dyer P.S."/>
            <person name="Grigoriev I.V."/>
        </authorList>
    </citation>
    <scope>NUCLEOTIDE SEQUENCE [LARGE SCALE GENOMIC DNA]</scope>
    <source>
        <strain evidence="4">CBS 516.65</strain>
    </source>
</reference>
<dbReference type="Pfam" id="PF00266">
    <property type="entry name" value="Aminotran_5"/>
    <property type="match status" value="1"/>
</dbReference>
<dbReference type="InterPro" id="IPR000192">
    <property type="entry name" value="Aminotrans_V_dom"/>
</dbReference>
<dbReference type="InterPro" id="IPR015421">
    <property type="entry name" value="PyrdxlP-dep_Trfase_major"/>
</dbReference>
<dbReference type="AlphaFoldDB" id="A0A1L9VC40"/>
<gene>
    <name evidence="3" type="ORF">ASPGLDRAFT_132167</name>
</gene>